<dbReference type="eggNOG" id="COG1216">
    <property type="taxonomic scope" value="Bacteria"/>
</dbReference>
<gene>
    <name evidence="2" type="ordered locus">Cyan7425_3355</name>
</gene>
<dbReference type="PANTHER" id="PTHR43685:SF11">
    <property type="entry name" value="GLYCOSYLTRANSFERASE TAGX-RELATED"/>
    <property type="match status" value="1"/>
</dbReference>
<reference evidence="2" key="1">
    <citation type="submission" date="2009-01" db="EMBL/GenBank/DDBJ databases">
        <title>Complete sequence of chromosome Cyanothece sp. PCC 7425.</title>
        <authorList>
            <consortium name="US DOE Joint Genome Institute"/>
            <person name="Lucas S."/>
            <person name="Copeland A."/>
            <person name="Lapidus A."/>
            <person name="Glavina del Rio T."/>
            <person name="Dalin E."/>
            <person name="Tice H."/>
            <person name="Bruce D."/>
            <person name="Goodwin L."/>
            <person name="Pitluck S."/>
            <person name="Sims D."/>
            <person name="Meineke L."/>
            <person name="Brettin T."/>
            <person name="Detter J.C."/>
            <person name="Han C."/>
            <person name="Larimer F."/>
            <person name="Land M."/>
            <person name="Hauser L."/>
            <person name="Kyrpides N."/>
            <person name="Ovchinnikova G."/>
            <person name="Liberton M."/>
            <person name="Stoeckel J."/>
            <person name="Banerjee A."/>
            <person name="Singh A."/>
            <person name="Page L."/>
            <person name="Sato H."/>
            <person name="Zhao L."/>
            <person name="Sherman L."/>
            <person name="Pakrasi H."/>
            <person name="Richardson P."/>
        </authorList>
    </citation>
    <scope>NUCLEOTIDE SEQUENCE</scope>
    <source>
        <strain evidence="2">PCC 7425</strain>
    </source>
</reference>
<dbReference type="Gene3D" id="3.90.550.10">
    <property type="entry name" value="Spore Coat Polysaccharide Biosynthesis Protein SpsA, Chain A"/>
    <property type="match status" value="1"/>
</dbReference>
<dbReference type="KEGG" id="cyn:Cyan7425_3355"/>
<dbReference type="PANTHER" id="PTHR43685">
    <property type="entry name" value="GLYCOSYLTRANSFERASE"/>
    <property type="match status" value="1"/>
</dbReference>
<dbReference type="CDD" id="cd00761">
    <property type="entry name" value="Glyco_tranf_GTA_type"/>
    <property type="match status" value="1"/>
</dbReference>
<organism evidence="2">
    <name type="scientific">Cyanothece sp. (strain PCC 7425 / ATCC 29141)</name>
    <dbReference type="NCBI Taxonomy" id="395961"/>
    <lineage>
        <taxon>Bacteria</taxon>
        <taxon>Bacillati</taxon>
        <taxon>Cyanobacteriota</taxon>
        <taxon>Cyanophyceae</taxon>
        <taxon>Gomontiellales</taxon>
        <taxon>Cyanothecaceae</taxon>
        <taxon>Cyanothece</taxon>
    </lineage>
</organism>
<dbReference type="OrthoDB" id="440227at2"/>
<protein>
    <submittedName>
        <fullName evidence="2">Glycosyl transferase family 2</fullName>
    </submittedName>
</protein>
<dbReference type="STRING" id="395961.Cyan7425_3355"/>
<dbReference type="InterPro" id="IPR001173">
    <property type="entry name" value="Glyco_trans_2-like"/>
</dbReference>
<evidence type="ECO:0000259" key="1">
    <source>
        <dbReference type="Pfam" id="PF00535"/>
    </source>
</evidence>
<dbReference type="SUPFAM" id="SSF53448">
    <property type="entry name" value="Nucleotide-diphospho-sugar transferases"/>
    <property type="match status" value="1"/>
</dbReference>
<dbReference type="EMBL" id="CP001344">
    <property type="protein sequence ID" value="ACL45680.1"/>
    <property type="molecule type" value="Genomic_DNA"/>
</dbReference>
<dbReference type="AlphaFoldDB" id="B8HPX1"/>
<dbReference type="HOGENOM" id="CLU_025996_0_7_3"/>
<sequence length="233" mass="26267">MENHPLVSVIIPLYNYENYIKIALNSVFEQSYRPIEVIVVDDGSTDNSAAIVRTYQDVRYYYQTNQSAAVARNNGIAVANGEFIAYLDADDLWHPEKLSIQVSYMVAHLEVDITTTSVLSFLEPETQIPAWFNPDRELGETNGIVLSAMVVRKNVFDQVGGFSTAYVASEDTEWLCRAKDAGISIVTIPKPLTLKRLHGSNLTWPMISTAAARSLRIFRESIARKSHNRYFIQ</sequence>
<dbReference type="GO" id="GO:0016740">
    <property type="term" value="F:transferase activity"/>
    <property type="evidence" value="ECO:0007669"/>
    <property type="project" value="UniProtKB-KW"/>
</dbReference>
<dbReference type="InterPro" id="IPR050834">
    <property type="entry name" value="Glycosyltransf_2"/>
</dbReference>
<name>B8HPX1_CYAP4</name>
<proteinExistence type="predicted"/>
<dbReference type="Pfam" id="PF00535">
    <property type="entry name" value="Glycos_transf_2"/>
    <property type="match status" value="1"/>
</dbReference>
<keyword evidence="2" id="KW-0808">Transferase</keyword>
<accession>B8HPX1</accession>
<dbReference type="InterPro" id="IPR029044">
    <property type="entry name" value="Nucleotide-diphossugar_trans"/>
</dbReference>
<evidence type="ECO:0000313" key="2">
    <source>
        <dbReference type="EMBL" id="ACL45680.1"/>
    </source>
</evidence>
<dbReference type="CAZy" id="GT2">
    <property type="family name" value="Glycosyltransferase Family 2"/>
</dbReference>
<feature type="domain" description="Glycosyltransferase 2-like" evidence="1">
    <location>
        <begin position="8"/>
        <end position="117"/>
    </location>
</feature>